<dbReference type="GO" id="GO:0005829">
    <property type="term" value="C:cytosol"/>
    <property type="evidence" value="ECO:0007669"/>
    <property type="project" value="TreeGrafter"/>
</dbReference>
<name>A0AAD6VAT5_9AGAR</name>
<dbReference type="Gene3D" id="3.90.180.10">
    <property type="entry name" value="Medium-chain alcohol dehydrogenases, catalytic domain"/>
    <property type="match status" value="1"/>
</dbReference>
<protein>
    <recommendedName>
        <fullName evidence="4">Probable quinone oxidoreductase</fullName>
    </recommendedName>
    <alternativeName>
        <fullName evidence="3">NADPH:quinone reductase</fullName>
    </alternativeName>
</protein>
<dbReference type="Pfam" id="PF08240">
    <property type="entry name" value="ADH_N"/>
    <property type="match status" value="1"/>
</dbReference>
<evidence type="ECO:0000313" key="6">
    <source>
        <dbReference type="EMBL" id="KAJ7204385.1"/>
    </source>
</evidence>
<dbReference type="InterPro" id="IPR011032">
    <property type="entry name" value="GroES-like_sf"/>
</dbReference>
<evidence type="ECO:0000256" key="3">
    <source>
        <dbReference type="ARBA" id="ARBA00043088"/>
    </source>
</evidence>
<dbReference type="FunFam" id="3.40.50.720:FF:000053">
    <property type="entry name" value="Quinone oxidoreductase 1"/>
    <property type="match status" value="1"/>
</dbReference>
<reference evidence="6" key="1">
    <citation type="submission" date="2023-03" db="EMBL/GenBank/DDBJ databases">
        <title>Massive genome expansion in bonnet fungi (Mycena s.s.) driven by repeated elements and novel gene families across ecological guilds.</title>
        <authorList>
            <consortium name="Lawrence Berkeley National Laboratory"/>
            <person name="Harder C.B."/>
            <person name="Miyauchi S."/>
            <person name="Viragh M."/>
            <person name="Kuo A."/>
            <person name="Thoen E."/>
            <person name="Andreopoulos B."/>
            <person name="Lu D."/>
            <person name="Skrede I."/>
            <person name="Drula E."/>
            <person name="Henrissat B."/>
            <person name="Morin E."/>
            <person name="Kohler A."/>
            <person name="Barry K."/>
            <person name="LaButti K."/>
            <person name="Morin E."/>
            <person name="Salamov A."/>
            <person name="Lipzen A."/>
            <person name="Mereny Z."/>
            <person name="Hegedus B."/>
            <person name="Baldrian P."/>
            <person name="Stursova M."/>
            <person name="Weitz H."/>
            <person name="Taylor A."/>
            <person name="Grigoriev I.V."/>
            <person name="Nagy L.G."/>
            <person name="Martin F."/>
            <person name="Kauserud H."/>
        </authorList>
    </citation>
    <scope>NUCLEOTIDE SEQUENCE</scope>
    <source>
        <strain evidence="6">9144</strain>
    </source>
</reference>
<feature type="domain" description="Enoyl reductase (ER)" evidence="5">
    <location>
        <begin position="46"/>
        <end position="369"/>
    </location>
</feature>
<keyword evidence="2" id="KW-0560">Oxidoreductase</keyword>
<dbReference type="InterPro" id="IPR013154">
    <property type="entry name" value="ADH-like_N"/>
</dbReference>
<dbReference type="PANTHER" id="PTHR48106">
    <property type="entry name" value="QUINONE OXIDOREDUCTASE PIG3-RELATED"/>
    <property type="match status" value="1"/>
</dbReference>
<dbReference type="InterPro" id="IPR013149">
    <property type="entry name" value="ADH-like_C"/>
</dbReference>
<dbReference type="InterPro" id="IPR047618">
    <property type="entry name" value="QOR-like"/>
</dbReference>
<evidence type="ECO:0000256" key="2">
    <source>
        <dbReference type="ARBA" id="ARBA00023002"/>
    </source>
</evidence>
<dbReference type="InterPro" id="IPR020843">
    <property type="entry name" value="ER"/>
</dbReference>
<evidence type="ECO:0000259" key="5">
    <source>
        <dbReference type="SMART" id="SM00829"/>
    </source>
</evidence>
<evidence type="ECO:0000313" key="7">
    <source>
        <dbReference type="Proteomes" id="UP001219525"/>
    </source>
</evidence>
<evidence type="ECO:0000256" key="4">
    <source>
        <dbReference type="ARBA" id="ARBA00070796"/>
    </source>
</evidence>
<dbReference type="Proteomes" id="UP001219525">
    <property type="component" value="Unassembled WGS sequence"/>
</dbReference>
<accession>A0AAD6VAT5</accession>
<comment type="caution">
    <text evidence="6">The sequence shown here is derived from an EMBL/GenBank/DDBJ whole genome shotgun (WGS) entry which is preliminary data.</text>
</comment>
<dbReference type="GO" id="GO:0003960">
    <property type="term" value="F:quinone reductase (NADPH) activity"/>
    <property type="evidence" value="ECO:0007669"/>
    <property type="project" value="InterPro"/>
</dbReference>
<proteinExistence type="predicted"/>
<keyword evidence="1" id="KW-0521">NADP</keyword>
<dbReference type="PANTHER" id="PTHR48106:SF13">
    <property type="entry name" value="QUINONE OXIDOREDUCTASE-RELATED"/>
    <property type="match status" value="1"/>
</dbReference>
<dbReference type="EMBL" id="JARJCW010000047">
    <property type="protein sequence ID" value="KAJ7204385.1"/>
    <property type="molecule type" value="Genomic_DNA"/>
</dbReference>
<dbReference type="Gene3D" id="3.40.50.720">
    <property type="entry name" value="NAD(P)-binding Rossmann-like Domain"/>
    <property type="match status" value="1"/>
</dbReference>
<dbReference type="SMART" id="SM00829">
    <property type="entry name" value="PKS_ER"/>
    <property type="match status" value="1"/>
</dbReference>
<dbReference type="CDD" id="cd05286">
    <property type="entry name" value="QOR2"/>
    <property type="match status" value="1"/>
</dbReference>
<gene>
    <name evidence="6" type="ORF">GGX14DRAFT_646843</name>
</gene>
<dbReference type="SUPFAM" id="SSF51735">
    <property type="entry name" value="NAD(P)-binding Rossmann-fold domains"/>
    <property type="match status" value="1"/>
</dbReference>
<dbReference type="Pfam" id="PF00107">
    <property type="entry name" value="ADH_zinc_N"/>
    <property type="match status" value="1"/>
</dbReference>
<organism evidence="6 7">
    <name type="scientific">Mycena pura</name>
    <dbReference type="NCBI Taxonomy" id="153505"/>
    <lineage>
        <taxon>Eukaryota</taxon>
        <taxon>Fungi</taxon>
        <taxon>Dikarya</taxon>
        <taxon>Basidiomycota</taxon>
        <taxon>Agaricomycotina</taxon>
        <taxon>Agaricomycetes</taxon>
        <taxon>Agaricomycetidae</taxon>
        <taxon>Agaricales</taxon>
        <taxon>Marasmiineae</taxon>
        <taxon>Mycenaceae</taxon>
        <taxon>Mycena</taxon>
    </lineage>
</organism>
<keyword evidence="7" id="KW-1185">Reference proteome</keyword>
<dbReference type="SUPFAM" id="SSF50129">
    <property type="entry name" value="GroES-like"/>
    <property type="match status" value="1"/>
</dbReference>
<sequence>MSLFSRAITPTTSHRVRHSLRLARLVASRKMTIPTTRQAIGFNQTGDFDVLEKVTVPLKVGAGQIVVKTEYLGINFIDTYYRKGLYPVTEFPAVLGTEASGTIIALPTDTDVLADPEYKKRGYAVGAKVVVGGAGNFGLHASWLSVPWKIVHLLPNKVSTQIGAASLLQGLTALTFVEEAHKVKKGETILVHTVAGGLGLLFAQMIKARGATVIGTTSTKEKAELAKANGADHVILYKEEDTVLRVLELTNGVGVDAVFDGVGKDTFDSNFKMLKRKGTLVSVGNASGAVPPMAPIRLVEKNLKLLRPTVGNYAQTPEELHYYTTELYNMIASGKLNIRVHKEYPFTAEGAKEAQKDLTGGKTTGKLLIKVD</sequence>
<dbReference type="GO" id="GO:0070402">
    <property type="term" value="F:NADPH binding"/>
    <property type="evidence" value="ECO:0007669"/>
    <property type="project" value="TreeGrafter"/>
</dbReference>
<evidence type="ECO:0000256" key="1">
    <source>
        <dbReference type="ARBA" id="ARBA00022857"/>
    </source>
</evidence>
<dbReference type="InterPro" id="IPR036291">
    <property type="entry name" value="NAD(P)-bd_dom_sf"/>
</dbReference>
<dbReference type="AlphaFoldDB" id="A0AAD6VAT5"/>
<dbReference type="GO" id="GO:0035925">
    <property type="term" value="F:mRNA 3'-UTR AU-rich region binding"/>
    <property type="evidence" value="ECO:0007669"/>
    <property type="project" value="TreeGrafter"/>
</dbReference>